<reference evidence="1 2" key="1">
    <citation type="submission" date="2023-05" db="EMBL/GenBank/DDBJ databases">
        <title>Xanthomonas rydalmerenesis sp. nov., a novel Xanthomonas species isolated from Fragaria x ananassa.</title>
        <authorList>
            <person name="McKnight D.J.E."/>
            <person name="Wong-Bajracharya J."/>
            <person name="Okoh E.B."/>
            <person name="Snijders F."/>
            <person name="Lidbetter F."/>
            <person name="Webster J."/>
            <person name="Djordjevic S.P."/>
            <person name="Bogema D.R."/>
            <person name="Chapman T.A."/>
        </authorList>
    </citation>
    <scope>NUCLEOTIDE SEQUENCE [LARGE SCALE GENOMIC DNA]</scope>
    <source>
        <strain evidence="1 2">DAR34883</strain>
    </source>
</reference>
<dbReference type="EMBL" id="CP126172">
    <property type="protein sequence ID" value="WOS40956.1"/>
    <property type="molecule type" value="Genomic_DNA"/>
</dbReference>
<protein>
    <submittedName>
        <fullName evidence="1">Uncharacterized protein</fullName>
    </submittedName>
</protein>
<proteinExistence type="predicted"/>
<sequence>MDITVKQKALRDAVDHLREKACGMSRAERQDGLIDVGCAASVVDVASLDDPDADRIKEETNKLVDEAELIVKAHDQNGVLTEALSTRVRAISNRRRI</sequence>
<accession>A0ABZ0JMB1</accession>
<dbReference type="RefSeq" id="WP_317844225.1">
    <property type="nucleotide sequence ID" value="NZ_CP126170.1"/>
</dbReference>
<dbReference type="Proteomes" id="UP001302020">
    <property type="component" value="Chromosome"/>
</dbReference>
<gene>
    <name evidence="1" type="ORF">QN243_00215</name>
</gene>
<name>A0ABZ0JMB1_9XANT</name>
<evidence type="ECO:0000313" key="1">
    <source>
        <dbReference type="EMBL" id="WOS40956.1"/>
    </source>
</evidence>
<keyword evidence="2" id="KW-1185">Reference proteome</keyword>
<organism evidence="1 2">
    <name type="scientific">Xanthomonas rydalmerensis</name>
    <dbReference type="NCBI Taxonomy" id="3046274"/>
    <lineage>
        <taxon>Bacteria</taxon>
        <taxon>Pseudomonadati</taxon>
        <taxon>Pseudomonadota</taxon>
        <taxon>Gammaproteobacteria</taxon>
        <taxon>Lysobacterales</taxon>
        <taxon>Lysobacteraceae</taxon>
        <taxon>Xanthomonas</taxon>
    </lineage>
</organism>
<evidence type="ECO:0000313" key="2">
    <source>
        <dbReference type="Proteomes" id="UP001302020"/>
    </source>
</evidence>